<proteinExistence type="predicted"/>
<dbReference type="EMBL" id="VNJJ01000010">
    <property type="protein sequence ID" value="TVX97924.1"/>
    <property type="molecule type" value="Genomic_DNA"/>
</dbReference>
<reference evidence="1 2" key="1">
    <citation type="submission" date="2019-07" db="EMBL/GenBank/DDBJ databases">
        <authorList>
            <person name="Kim J."/>
        </authorList>
    </citation>
    <scope>NUCLEOTIDE SEQUENCE [LARGE SCALE GENOMIC DNA]</scope>
    <source>
        <strain evidence="1 2">G13</strain>
    </source>
</reference>
<keyword evidence="2" id="KW-1185">Reference proteome</keyword>
<dbReference type="RefSeq" id="WP_144704384.1">
    <property type="nucleotide sequence ID" value="NZ_VNJJ01000010.1"/>
</dbReference>
<organism evidence="1 2">
    <name type="scientific">Cohnella terricola</name>
    <dbReference type="NCBI Taxonomy" id="1289167"/>
    <lineage>
        <taxon>Bacteria</taxon>
        <taxon>Bacillati</taxon>
        <taxon>Bacillota</taxon>
        <taxon>Bacilli</taxon>
        <taxon>Bacillales</taxon>
        <taxon>Paenibacillaceae</taxon>
        <taxon>Cohnella</taxon>
    </lineage>
</organism>
<gene>
    <name evidence="1" type="ORF">FPZ45_16890</name>
</gene>
<protein>
    <submittedName>
        <fullName evidence="1">Uncharacterized protein</fullName>
    </submittedName>
</protein>
<name>A0A559JDH0_9BACL</name>
<comment type="caution">
    <text evidence="1">The sequence shown here is derived from an EMBL/GenBank/DDBJ whole genome shotgun (WGS) entry which is preliminary data.</text>
</comment>
<evidence type="ECO:0000313" key="1">
    <source>
        <dbReference type="EMBL" id="TVX97924.1"/>
    </source>
</evidence>
<evidence type="ECO:0000313" key="2">
    <source>
        <dbReference type="Proteomes" id="UP000316330"/>
    </source>
</evidence>
<accession>A0A559JDH0</accession>
<dbReference type="Proteomes" id="UP000316330">
    <property type="component" value="Unassembled WGS sequence"/>
</dbReference>
<dbReference type="AlphaFoldDB" id="A0A559JDH0"/>
<sequence length="92" mass="10029">MSKKATLEDTFKRLKQEAKPILDAALRTGAINVGNQLLRAANDVNDTTNQFKRLGIAVRNGFLTSVQEMTSWGLDSVKTSPPPGYEPNVPGE</sequence>